<reference evidence="1 2" key="1">
    <citation type="submission" date="2020-03" db="EMBL/GenBank/DDBJ databases">
        <title>Genomic Encyclopedia of Type Strains, Phase IV (KMG-IV): sequencing the most valuable type-strain genomes for metagenomic binning, comparative biology and taxonomic classification.</title>
        <authorList>
            <person name="Goeker M."/>
        </authorList>
    </citation>
    <scope>NUCLEOTIDE SEQUENCE [LARGE SCALE GENOMIC DNA]</scope>
    <source>
        <strain evidence="1 2">DSM 101599</strain>
    </source>
</reference>
<organism evidence="1 2">
    <name type="scientific">Wenyingzhuangia heitensis</name>
    <dbReference type="NCBI Taxonomy" id="1487859"/>
    <lineage>
        <taxon>Bacteria</taxon>
        <taxon>Pseudomonadati</taxon>
        <taxon>Bacteroidota</taxon>
        <taxon>Flavobacteriia</taxon>
        <taxon>Flavobacteriales</taxon>
        <taxon>Flavobacteriaceae</taxon>
        <taxon>Wenyingzhuangia</taxon>
    </lineage>
</organism>
<keyword evidence="2" id="KW-1185">Reference proteome</keyword>
<proteinExistence type="predicted"/>
<dbReference type="Proteomes" id="UP000745859">
    <property type="component" value="Unassembled WGS sequence"/>
</dbReference>
<evidence type="ECO:0000313" key="2">
    <source>
        <dbReference type="Proteomes" id="UP000745859"/>
    </source>
</evidence>
<accession>A0ABX0U8J3</accession>
<sequence>MFNKVTKEVVTPEYTGCCFAYLAKDKKKKCCKKYKKKGKDHCKKCPVQA</sequence>
<gene>
    <name evidence="1" type="ORF">FHR24_000549</name>
</gene>
<name>A0ABX0U8J3_9FLAO</name>
<comment type="caution">
    <text evidence="1">The sequence shown here is derived from an EMBL/GenBank/DDBJ whole genome shotgun (WGS) entry which is preliminary data.</text>
</comment>
<dbReference type="EMBL" id="JAASQL010000001">
    <property type="protein sequence ID" value="NIJ44110.1"/>
    <property type="molecule type" value="Genomic_DNA"/>
</dbReference>
<evidence type="ECO:0000313" key="1">
    <source>
        <dbReference type="EMBL" id="NIJ44110.1"/>
    </source>
</evidence>
<protein>
    <submittedName>
        <fullName evidence="1">Ferric iron reductase protein FhuF</fullName>
    </submittedName>
</protein>